<dbReference type="InterPro" id="IPR013149">
    <property type="entry name" value="ADH-like_C"/>
</dbReference>
<feature type="domain" description="Enoyl reductase (ER)" evidence="2">
    <location>
        <begin position="11"/>
        <end position="298"/>
    </location>
</feature>
<dbReference type="GO" id="GO:0005739">
    <property type="term" value="C:mitochondrion"/>
    <property type="evidence" value="ECO:0007669"/>
    <property type="project" value="TreeGrafter"/>
</dbReference>
<gene>
    <name evidence="3" type="ORF">ONB1V03_LOCUS7247</name>
</gene>
<dbReference type="Pfam" id="PF00107">
    <property type="entry name" value="ADH_zinc_N"/>
    <property type="match status" value="1"/>
</dbReference>
<dbReference type="SUPFAM" id="SSF51735">
    <property type="entry name" value="NAD(P)-binding Rossmann-fold domains"/>
    <property type="match status" value="1"/>
</dbReference>
<dbReference type="OrthoDB" id="809632at2759"/>
<dbReference type="Gene3D" id="3.90.180.10">
    <property type="entry name" value="Medium-chain alcohol dehydrogenases, catalytic domain"/>
    <property type="match status" value="1"/>
</dbReference>
<keyword evidence="4" id="KW-1185">Reference proteome</keyword>
<dbReference type="AlphaFoldDB" id="A0A7R9LXV7"/>
<accession>A0A7R9LXV7</accession>
<proteinExistence type="inferred from homology"/>
<dbReference type="Gene3D" id="3.40.50.720">
    <property type="entry name" value="NAD(P)-binding Rossmann-like Domain"/>
    <property type="match status" value="1"/>
</dbReference>
<dbReference type="InterPro" id="IPR036291">
    <property type="entry name" value="NAD(P)-bd_dom_sf"/>
</dbReference>
<dbReference type="InterPro" id="IPR051397">
    <property type="entry name" value="Zn-ADH-like_protein"/>
</dbReference>
<dbReference type="InterPro" id="IPR011032">
    <property type="entry name" value="GroES-like_sf"/>
</dbReference>
<evidence type="ECO:0000259" key="2">
    <source>
        <dbReference type="SMART" id="SM00829"/>
    </source>
</evidence>
<dbReference type="PANTHER" id="PTHR43677">
    <property type="entry name" value="SHORT-CHAIN DEHYDROGENASE/REDUCTASE"/>
    <property type="match status" value="1"/>
</dbReference>
<dbReference type="Pfam" id="PF08240">
    <property type="entry name" value="ADH_N"/>
    <property type="match status" value="1"/>
</dbReference>
<dbReference type="Proteomes" id="UP000728032">
    <property type="component" value="Unassembled WGS sequence"/>
</dbReference>
<dbReference type="InterPro" id="IPR020843">
    <property type="entry name" value="ER"/>
</dbReference>
<sequence length="308" mass="33075">MSGWGIYTTSNFREAVKVVSVPLVAPGDDQVLIRNIYAGVNAADVGTTAGLFNPNAELPFDVGLEALGVIEAVGKNVTTHTVGQYVIAFGANHTKEFAYAEYLYVQPEDVIPVPSLNPKFLGLLVSGLTATIGLDELGRIQKGDKVLITASAGGTGHIGVQWAKRKGAYVIGLTSSPEKAKLLTELGTDRVIDYKTENLDEVLTKEFPHGVDVIWETIGGQVYETLFNHLAPKGRLLIVGSISGHLTSPTIDNLNMKVDHKALCGKYVRQLIGDVVNNKLRVVLDLGQNRSEGEFVGIESVVRGVEIP</sequence>
<evidence type="ECO:0000256" key="1">
    <source>
        <dbReference type="ARBA" id="ARBA00010371"/>
    </source>
</evidence>
<protein>
    <recommendedName>
        <fullName evidence="2">Enoyl reductase (ER) domain-containing protein</fullName>
    </recommendedName>
</protein>
<dbReference type="SUPFAM" id="SSF50129">
    <property type="entry name" value="GroES-like"/>
    <property type="match status" value="1"/>
</dbReference>
<dbReference type="SMART" id="SM00829">
    <property type="entry name" value="PKS_ER"/>
    <property type="match status" value="1"/>
</dbReference>
<dbReference type="GO" id="GO:0008270">
    <property type="term" value="F:zinc ion binding"/>
    <property type="evidence" value="ECO:0007669"/>
    <property type="project" value="InterPro"/>
</dbReference>
<dbReference type="EMBL" id="OC918414">
    <property type="protein sequence ID" value="CAD7649358.1"/>
    <property type="molecule type" value="Genomic_DNA"/>
</dbReference>
<organism evidence="3">
    <name type="scientific">Oppiella nova</name>
    <dbReference type="NCBI Taxonomy" id="334625"/>
    <lineage>
        <taxon>Eukaryota</taxon>
        <taxon>Metazoa</taxon>
        <taxon>Ecdysozoa</taxon>
        <taxon>Arthropoda</taxon>
        <taxon>Chelicerata</taxon>
        <taxon>Arachnida</taxon>
        <taxon>Acari</taxon>
        <taxon>Acariformes</taxon>
        <taxon>Sarcoptiformes</taxon>
        <taxon>Oribatida</taxon>
        <taxon>Brachypylina</taxon>
        <taxon>Oppioidea</taxon>
        <taxon>Oppiidae</taxon>
        <taxon>Oppiella</taxon>
    </lineage>
</organism>
<dbReference type="InterPro" id="IPR013154">
    <property type="entry name" value="ADH-like_N"/>
</dbReference>
<evidence type="ECO:0000313" key="4">
    <source>
        <dbReference type="Proteomes" id="UP000728032"/>
    </source>
</evidence>
<dbReference type="EMBL" id="CAJPVJ010003589">
    <property type="protein sequence ID" value="CAG2167750.1"/>
    <property type="molecule type" value="Genomic_DNA"/>
</dbReference>
<evidence type="ECO:0000313" key="3">
    <source>
        <dbReference type="EMBL" id="CAD7649358.1"/>
    </source>
</evidence>
<dbReference type="InterPro" id="IPR002364">
    <property type="entry name" value="Quin_OxRdtase/zeta-crystal_CS"/>
</dbReference>
<comment type="similarity">
    <text evidence="1">Belongs to the zinc-containing alcohol dehydrogenase family. Quinone oxidoreductase subfamily.</text>
</comment>
<dbReference type="GO" id="GO:0016491">
    <property type="term" value="F:oxidoreductase activity"/>
    <property type="evidence" value="ECO:0007669"/>
    <property type="project" value="InterPro"/>
</dbReference>
<reference evidence="3" key="1">
    <citation type="submission" date="2020-11" db="EMBL/GenBank/DDBJ databases">
        <authorList>
            <person name="Tran Van P."/>
        </authorList>
    </citation>
    <scope>NUCLEOTIDE SEQUENCE</scope>
</reference>
<name>A0A7R9LXV7_9ACAR</name>
<dbReference type="PROSITE" id="PS01162">
    <property type="entry name" value="QOR_ZETA_CRYSTAL"/>
    <property type="match status" value="1"/>
</dbReference>
<dbReference type="PANTHER" id="PTHR43677:SF3">
    <property type="entry name" value="PROSTAGLANDIN REDUCTASE 3"/>
    <property type="match status" value="1"/>
</dbReference>